<keyword evidence="3" id="KW-1185">Reference proteome</keyword>
<accession>A0ABD5TII0</accession>
<dbReference type="RefSeq" id="WP_284061472.1">
    <property type="nucleotide sequence ID" value="NZ_CP126158.1"/>
</dbReference>
<dbReference type="AlphaFoldDB" id="A0ABD5TII0"/>
<evidence type="ECO:0000313" key="2">
    <source>
        <dbReference type="EMBL" id="MFC6787303.1"/>
    </source>
</evidence>
<dbReference type="Pfam" id="PF23382">
    <property type="entry name" value="DUF7097"/>
    <property type="match status" value="1"/>
</dbReference>
<name>A0ABD5TII0_9EURY</name>
<evidence type="ECO:0000256" key="1">
    <source>
        <dbReference type="SAM" id="MobiDB-lite"/>
    </source>
</evidence>
<feature type="compositionally biased region" description="Basic and acidic residues" evidence="1">
    <location>
        <begin position="114"/>
        <end position="127"/>
    </location>
</feature>
<feature type="region of interest" description="Disordered" evidence="1">
    <location>
        <begin position="102"/>
        <end position="127"/>
    </location>
</feature>
<gene>
    <name evidence="2" type="ORF">ACFQFD_15240</name>
</gene>
<dbReference type="EMBL" id="JBHSWX010000012">
    <property type="protein sequence ID" value="MFC6787303.1"/>
    <property type="molecule type" value="Genomic_DNA"/>
</dbReference>
<evidence type="ECO:0000313" key="3">
    <source>
        <dbReference type="Proteomes" id="UP001596443"/>
    </source>
</evidence>
<proteinExistence type="predicted"/>
<dbReference type="GeneID" id="81210418"/>
<feature type="compositionally biased region" description="Basic and acidic residues" evidence="1">
    <location>
        <begin position="161"/>
        <end position="171"/>
    </location>
</feature>
<dbReference type="Proteomes" id="UP001596443">
    <property type="component" value="Unassembled WGS sequence"/>
</dbReference>
<comment type="caution">
    <text evidence="2">The sequence shown here is derived from an EMBL/GenBank/DDBJ whole genome shotgun (WGS) entry which is preliminary data.</text>
</comment>
<organism evidence="2 3">
    <name type="scientific">Halobaculum halobium</name>
    <dbReference type="NCBI Taxonomy" id="3032281"/>
    <lineage>
        <taxon>Archaea</taxon>
        <taxon>Methanobacteriati</taxon>
        <taxon>Methanobacteriota</taxon>
        <taxon>Stenosarchaea group</taxon>
        <taxon>Halobacteria</taxon>
        <taxon>Halobacteriales</taxon>
        <taxon>Haloferacaceae</taxon>
        <taxon>Halobaculum</taxon>
    </lineage>
</organism>
<protein>
    <recommendedName>
        <fullName evidence="4">HNH endonuclease</fullName>
    </recommendedName>
</protein>
<reference evidence="2 3" key="1">
    <citation type="journal article" date="2019" name="Int. J. Syst. Evol. Microbiol.">
        <title>The Global Catalogue of Microorganisms (GCM) 10K type strain sequencing project: providing services to taxonomists for standard genome sequencing and annotation.</title>
        <authorList>
            <consortium name="The Broad Institute Genomics Platform"/>
            <consortium name="The Broad Institute Genome Sequencing Center for Infectious Disease"/>
            <person name="Wu L."/>
            <person name="Ma J."/>
        </authorList>
    </citation>
    <scope>NUCLEOTIDE SEQUENCE [LARGE SCALE GENOMIC DNA]</scope>
    <source>
        <strain evidence="2 3">SYNS20</strain>
    </source>
</reference>
<dbReference type="InterPro" id="IPR055523">
    <property type="entry name" value="DUF7097"/>
</dbReference>
<sequence>MERTPDGSPVGVDNPYEFAGRCDHLTSDGRCRFALERAGDDPDFAAGRRRADYACVAAAEDADWRDCPHYRSTTDAKECVRCGLEEVRIAHDERRPLVEEHHLSYGGGASIADGAREPGDGEPDRSPSHEITVGLCRWCHTKVHRSFARVDDDASPDPEAVAERESRRSDELGELGFSSASERYGDE</sequence>
<feature type="region of interest" description="Disordered" evidence="1">
    <location>
        <begin position="148"/>
        <end position="187"/>
    </location>
</feature>
<evidence type="ECO:0008006" key="4">
    <source>
        <dbReference type="Google" id="ProtNLM"/>
    </source>
</evidence>